<dbReference type="InterPro" id="IPR005182">
    <property type="entry name" value="YdbS-like_PH"/>
</dbReference>
<protein>
    <submittedName>
        <fullName evidence="3">PH domain-containing protein</fullName>
    </submittedName>
</protein>
<keyword evidence="1" id="KW-0812">Transmembrane</keyword>
<feature type="transmembrane region" description="Helical" evidence="1">
    <location>
        <begin position="18"/>
        <end position="38"/>
    </location>
</feature>
<dbReference type="OrthoDB" id="155986at2"/>
<keyword evidence="1" id="KW-0472">Membrane</keyword>
<name>A0A516V6H2_9GAMM</name>
<evidence type="ECO:0000256" key="1">
    <source>
        <dbReference type="SAM" id="Phobius"/>
    </source>
</evidence>
<feature type="domain" description="YdbS-like PH" evidence="2">
    <location>
        <begin position="41"/>
        <end position="117"/>
    </location>
</feature>
<keyword evidence="1" id="KW-1133">Transmembrane helix</keyword>
<evidence type="ECO:0000313" key="4">
    <source>
        <dbReference type="Proteomes" id="UP000315891"/>
    </source>
</evidence>
<dbReference type="EMBL" id="CP041742">
    <property type="protein sequence ID" value="QDQ74118.1"/>
    <property type="molecule type" value="Genomic_DNA"/>
</dbReference>
<dbReference type="AlphaFoldDB" id="A0A516V6H2"/>
<dbReference type="Proteomes" id="UP000315891">
    <property type="component" value="Chromosome"/>
</dbReference>
<dbReference type="RefSeq" id="WP_143879628.1">
    <property type="nucleotide sequence ID" value="NZ_BAABLZ010000001.1"/>
</dbReference>
<dbReference type="PANTHER" id="PTHR37938:SF1">
    <property type="entry name" value="BLL0215 PROTEIN"/>
    <property type="match status" value="1"/>
</dbReference>
<dbReference type="PANTHER" id="PTHR37938">
    <property type="entry name" value="BLL0215 PROTEIN"/>
    <property type="match status" value="1"/>
</dbReference>
<gene>
    <name evidence="3" type="ORF">FNZ56_09615</name>
</gene>
<proteinExistence type="predicted"/>
<sequence>MNDERIEWSGHPSQWQNLWWFVACVLLVPIPWAFWRWLETRNTTYTLTGQRLKTTRGVFTRSTEDLELYRVRDSRFEQNLAERMLGLGQVVLFTTDETSPEIRMTFIKDAEAVREKIRTLVEARRDAKRVRYLDAE</sequence>
<dbReference type="PROSITE" id="PS51257">
    <property type="entry name" value="PROKAR_LIPOPROTEIN"/>
    <property type="match status" value="1"/>
</dbReference>
<evidence type="ECO:0000259" key="2">
    <source>
        <dbReference type="Pfam" id="PF03703"/>
    </source>
</evidence>
<keyword evidence="4" id="KW-1185">Reference proteome</keyword>
<reference evidence="3 4" key="1">
    <citation type="submission" date="2019-07" db="EMBL/GenBank/DDBJ databases">
        <title>Lysobacter weifangensis sp. nov., isolated from bensulfuron-methyl contaminated farmland soil.</title>
        <authorList>
            <person name="Zhao H."/>
        </authorList>
    </citation>
    <scope>NUCLEOTIDE SEQUENCE [LARGE SCALE GENOMIC DNA]</scope>
    <source>
        <strain evidence="3 4">CC-Bw-6</strain>
    </source>
</reference>
<organism evidence="3 4">
    <name type="scientific">Pseudoluteimonas lycopersici</name>
    <dbReference type="NCBI Taxonomy" id="1324796"/>
    <lineage>
        <taxon>Bacteria</taxon>
        <taxon>Pseudomonadati</taxon>
        <taxon>Pseudomonadota</taxon>
        <taxon>Gammaproteobacteria</taxon>
        <taxon>Lysobacterales</taxon>
        <taxon>Lysobacteraceae</taxon>
        <taxon>Pseudoluteimonas</taxon>
    </lineage>
</organism>
<dbReference type="Pfam" id="PF03703">
    <property type="entry name" value="bPH_2"/>
    <property type="match status" value="1"/>
</dbReference>
<accession>A0A516V6H2</accession>
<evidence type="ECO:0000313" key="3">
    <source>
        <dbReference type="EMBL" id="QDQ74118.1"/>
    </source>
</evidence>